<organism evidence="2 3">
    <name type="scientific">Pedobacter fastidiosus</name>
    <dbReference type="NCBI Taxonomy" id="2765361"/>
    <lineage>
        <taxon>Bacteria</taxon>
        <taxon>Pseudomonadati</taxon>
        <taxon>Bacteroidota</taxon>
        <taxon>Sphingobacteriia</taxon>
        <taxon>Sphingobacteriales</taxon>
        <taxon>Sphingobacteriaceae</taxon>
        <taxon>Pedobacter</taxon>
    </lineage>
</organism>
<dbReference type="Proteomes" id="UP000652755">
    <property type="component" value="Unassembled WGS sequence"/>
</dbReference>
<sequence length="143" mass="16533">MSFSYFDTHHAILVHDEIINNSGGMLGILNQGLLESVLEHIKNDFYYPNMEDKITHLFFSINKNHSFHDGNKRASIALSAYFLIINDCSLKVQRFIREMENVAVDVADNRIGRDLLYEIITSIIYENDFSEEIKLKVIYSKGL</sequence>
<dbReference type="PANTHER" id="PTHR39426">
    <property type="entry name" value="HOMOLOGY TO DEATH-ON-CURING PROTEIN OF PHAGE P1"/>
    <property type="match status" value="1"/>
</dbReference>
<evidence type="ECO:0000259" key="1">
    <source>
        <dbReference type="PROSITE" id="PS51459"/>
    </source>
</evidence>
<keyword evidence="3" id="KW-1185">Reference proteome</keyword>
<dbReference type="NCBIfam" id="TIGR01550">
    <property type="entry name" value="DOC_P1"/>
    <property type="match status" value="1"/>
</dbReference>
<dbReference type="InterPro" id="IPR036597">
    <property type="entry name" value="Fido-like_dom_sf"/>
</dbReference>
<dbReference type="Pfam" id="PF02661">
    <property type="entry name" value="Fic"/>
    <property type="match status" value="1"/>
</dbReference>
<accession>A0ABR7KPY2</accession>
<proteinExistence type="predicted"/>
<dbReference type="RefSeq" id="WP_187070636.1">
    <property type="nucleotide sequence ID" value="NZ_JACRYL010000005.1"/>
</dbReference>
<dbReference type="InterPro" id="IPR003812">
    <property type="entry name" value="Fido"/>
</dbReference>
<feature type="domain" description="Fido" evidence="1">
    <location>
        <begin position="6"/>
        <end position="126"/>
    </location>
</feature>
<dbReference type="SUPFAM" id="SSF140931">
    <property type="entry name" value="Fic-like"/>
    <property type="match status" value="1"/>
</dbReference>
<reference evidence="2 3" key="1">
    <citation type="submission" date="2020-08" db="EMBL/GenBank/DDBJ databases">
        <authorList>
            <person name="Sun Q."/>
            <person name="Inoue M."/>
        </authorList>
    </citation>
    <scope>NUCLEOTIDE SEQUENCE [LARGE SCALE GENOMIC DNA]</scope>
    <source>
        <strain evidence="2 3">CCM 8938</strain>
    </source>
</reference>
<dbReference type="InterPro" id="IPR053737">
    <property type="entry name" value="Type_II_TA_Toxin"/>
</dbReference>
<dbReference type="EMBL" id="JACRYL010000005">
    <property type="protein sequence ID" value="MBC6110156.1"/>
    <property type="molecule type" value="Genomic_DNA"/>
</dbReference>
<dbReference type="PANTHER" id="PTHR39426:SF1">
    <property type="entry name" value="HOMOLOGY TO DEATH-ON-CURING PROTEIN OF PHAGE P1"/>
    <property type="match status" value="1"/>
</dbReference>
<comment type="caution">
    <text evidence="2">The sequence shown here is derived from an EMBL/GenBank/DDBJ whole genome shotgun (WGS) entry which is preliminary data.</text>
</comment>
<evidence type="ECO:0000313" key="2">
    <source>
        <dbReference type="EMBL" id="MBC6110156.1"/>
    </source>
</evidence>
<dbReference type="InterPro" id="IPR006440">
    <property type="entry name" value="Doc"/>
</dbReference>
<dbReference type="PROSITE" id="PS51459">
    <property type="entry name" value="FIDO"/>
    <property type="match status" value="1"/>
</dbReference>
<evidence type="ECO:0000313" key="3">
    <source>
        <dbReference type="Proteomes" id="UP000652755"/>
    </source>
</evidence>
<gene>
    <name evidence="2" type="ORF">H7U22_06950</name>
</gene>
<dbReference type="Gene3D" id="1.20.120.1870">
    <property type="entry name" value="Fic/DOC protein, Fido domain"/>
    <property type="match status" value="1"/>
</dbReference>
<name>A0ABR7KPY2_9SPHI</name>
<protein>
    <submittedName>
        <fullName evidence="2">Type II toxin-antitoxin system death-on-curing family toxin</fullName>
    </submittedName>
</protein>